<organism evidence="2 3">
    <name type="scientific">Pleurodeles waltl</name>
    <name type="common">Iberian ribbed newt</name>
    <dbReference type="NCBI Taxonomy" id="8319"/>
    <lineage>
        <taxon>Eukaryota</taxon>
        <taxon>Metazoa</taxon>
        <taxon>Chordata</taxon>
        <taxon>Craniata</taxon>
        <taxon>Vertebrata</taxon>
        <taxon>Euteleostomi</taxon>
        <taxon>Amphibia</taxon>
        <taxon>Batrachia</taxon>
        <taxon>Caudata</taxon>
        <taxon>Salamandroidea</taxon>
        <taxon>Salamandridae</taxon>
        <taxon>Pleurodelinae</taxon>
        <taxon>Pleurodeles</taxon>
    </lineage>
</organism>
<feature type="compositionally biased region" description="Polar residues" evidence="1">
    <location>
        <begin position="123"/>
        <end position="135"/>
    </location>
</feature>
<evidence type="ECO:0000313" key="3">
    <source>
        <dbReference type="Proteomes" id="UP001066276"/>
    </source>
</evidence>
<dbReference type="AlphaFoldDB" id="A0AAV7PPG1"/>
<dbReference type="Proteomes" id="UP001066276">
    <property type="component" value="Chromosome 7"/>
</dbReference>
<keyword evidence="3" id="KW-1185">Reference proteome</keyword>
<evidence type="ECO:0000313" key="2">
    <source>
        <dbReference type="EMBL" id="KAJ1129232.1"/>
    </source>
</evidence>
<sequence>MVGPHPAPGDRWAPYWLECRGGPCVCCPWRAPRLTGLDAGAWFSQGGLLSPFPPPGLRESRARSWGSRGVPARSAERFWHRVGRWLELWDMVGPVQSGRSAVGTARTSGVDDMDWRRRGEGQKQVSEQQGDNSVSKVEIQQDGAMAVVDPE</sequence>
<comment type="caution">
    <text evidence="2">The sequence shown here is derived from an EMBL/GenBank/DDBJ whole genome shotgun (WGS) entry which is preliminary data.</text>
</comment>
<dbReference type="EMBL" id="JANPWB010000011">
    <property type="protein sequence ID" value="KAJ1129232.1"/>
    <property type="molecule type" value="Genomic_DNA"/>
</dbReference>
<gene>
    <name evidence="2" type="ORF">NDU88_007603</name>
</gene>
<proteinExistence type="predicted"/>
<reference evidence="2" key="1">
    <citation type="journal article" date="2022" name="bioRxiv">
        <title>Sequencing and chromosome-scale assembly of the giantPleurodeles waltlgenome.</title>
        <authorList>
            <person name="Brown T."/>
            <person name="Elewa A."/>
            <person name="Iarovenko S."/>
            <person name="Subramanian E."/>
            <person name="Araus A.J."/>
            <person name="Petzold A."/>
            <person name="Susuki M."/>
            <person name="Suzuki K.-i.T."/>
            <person name="Hayashi T."/>
            <person name="Toyoda A."/>
            <person name="Oliveira C."/>
            <person name="Osipova E."/>
            <person name="Leigh N.D."/>
            <person name="Simon A."/>
            <person name="Yun M.H."/>
        </authorList>
    </citation>
    <scope>NUCLEOTIDE SEQUENCE</scope>
    <source>
        <strain evidence="2">20211129_DDA</strain>
        <tissue evidence="2">Liver</tissue>
    </source>
</reference>
<evidence type="ECO:0000256" key="1">
    <source>
        <dbReference type="SAM" id="MobiDB-lite"/>
    </source>
</evidence>
<name>A0AAV7PPG1_PLEWA</name>
<accession>A0AAV7PPG1</accession>
<feature type="region of interest" description="Disordered" evidence="1">
    <location>
        <begin position="97"/>
        <end position="151"/>
    </location>
</feature>
<protein>
    <submittedName>
        <fullName evidence="2">Uncharacterized protein</fullName>
    </submittedName>
</protein>